<dbReference type="GO" id="GO:0006003">
    <property type="term" value="P:fructose 2,6-bisphosphate metabolic process"/>
    <property type="evidence" value="ECO:0007669"/>
    <property type="project" value="InterPro"/>
</dbReference>
<dbReference type="GO" id="GO:0005524">
    <property type="term" value="F:ATP binding"/>
    <property type="evidence" value="ECO:0007669"/>
    <property type="project" value="UniProtKB-KW"/>
</dbReference>
<gene>
    <name evidence="5" type="ORF">OCU04_004039</name>
</gene>
<dbReference type="GO" id="GO:0006000">
    <property type="term" value="P:fructose metabolic process"/>
    <property type="evidence" value="ECO:0007669"/>
    <property type="project" value="InterPro"/>
</dbReference>
<dbReference type="SUPFAM" id="SSF52540">
    <property type="entry name" value="P-loop containing nucleoside triphosphate hydrolases"/>
    <property type="match status" value="1"/>
</dbReference>
<dbReference type="InterPro" id="IPR029033">
    <property type="entry name" value="His_PPase_superfam"/>
</dbReference>
<comment type="caution">
    <text evidence="5">The sequence shown here is derived from an EMBL/GenBank/DDBJ whole genome shotgun (WGS) entry which is preliminary data.</text>
</comment>
<keyword evidence="1" id="KW-0547">Nucleotide-binding</keyword>
<dbReference type="PANTHER" id="PTHR10606">
    <property type="entry name" value="6-PHOSPHOFRUCTO-2-KINASE/FRUCTOSE-2,6-BISPHOSPHATASE"/>
    <property type="match status" value="1"/>
</dbReference>
<dbReference type="Gene3D" id="3.40.50.300">
    <property type="entry name" value="P-loop containing nucleotide triphosphate hydrolases"/>
    <property type="match status" value="1"/>
</dbReference>
<evidence type="ECO:0000313" key="6">
    <source>
        <dbReference type="Proteomes" id="UP001152300"/>
    </source>
</evidence>
<dbReference type="SMART" id="SM00855">
    <property type="entry name" value="PGAM"/>
    <property type="match status" value="1"/>
</dbReference>
<dbReference type="PANTHER" id="PTHR10606:SF39">
    <property type="entry name" value="6-PHOSPHOFRUCTO-2-KINASE_FRUCTOSE-2,6-BISPHOSPHATASE YLR345W-RELATED"/>
    <property type="match status" value="1"/>
</dbReference>
<organism evidence="5 6">
    <name type="scientific">Sclerotinia nivalis</name>
    <dbReference type="NCBI Taxonomy" id="352851"/>
    <lineage>
        <taxon>Eukaryota</taxon>
        <taxon>Fungi</taxon>
        <taxon>Dikarya</taxon>
        <taxon>Ascomycota</taxon>
        <taxon>Pezizomycotina</taxon>
        <taxon>Leotiomycetes</taxon>
        <taxon>Helotiales</taxon>
        <taxon>Sclerotiniaceae</taxon>
        <taxon>Sclerotinia</taxon>
    </lineage>
</organism>
<name>A0A9X0ATL9_9HELO</name>
<protein>
    <recommendedName>
        <fullName evidence="4">6-phosphofructo-2-kinase domain-containing protein</fullName>
    </recommendedName>
</protein>
<dbReference type="GO" id="GO:0004331">
    <property type="term" value="F:fructose-2,6-bisphosphate 2-phosphatase activity"/>
    <property type="evidence" value="ECO:0007669"/>
    <property type="project" value="TreeGrafter"/>
</dbReference>
<dbReference type="PIRSF" id="PIRSF000709">
    <property type="entry name" value="6PFK_2-Ptase"/>
    <property type="match status" value="1"/>
</dbReference>
<feature type="region of interest" description="Disordered" evidence="3">
    <location>
        <begin position="1"/>
        <end position="21"/>
    </location>
</feature>
<feature type="domain" description="6-phosphofructo-2-kinase" evidence="4">
    <location>
        <begin position="86"/>
        <end position="325"/>
    </location>
</feature>
<evidence type="ECO:0000256" key="1">
    <source>
        <dbReference type="ARBA" id="ARBA00022741"/>
    </source>
</evidence>
<evidence type="ECO:0000313" key="5">
    <source>
        <dbReference type="EMBL" id="KAJ8068485.1"/>
    </source>
</evidence>
<dbReference type="Pfam" id="PF00300">
    <property type="entry name" value="His_Phos_1"/>
    <property type="match status" value="1"/>
</dbReference>
<proteinExistence type="predicted"/>
<evidence type="ECO:0000256" key="3">
    <source>
        <dbReference type="SAM" id="MobiDB-lite"/>
    </source>
</evidence>
<dbReference type="SUPFAM" id="SSF53254">
    <property type="entry name" value="Phosphoglycerate mutase-like"/>
    <property type="match status" value="1"/>
</dbReference>
<dbReference type="InterPro" id="IPR003094">
    <property type="entry name" value="6Pfruct_kin"/>
</dbReference>
<dbReference type="EMBL" id="JAPEIS010000003">
    <property type="protein sequence ID" value="KAJ8068485.1"/>
    <property type="molecule type" value="Genomic_DNA"/>
</dbReference>
<keyword evidence="2" id="KW-0067">ATP-binding</keyword>
<dbReference type="CDD" id="cd07067">
    <property type="entry name" value="HP_PGM_like"/>
    <property type="match status" value="1"/>
</dbReference>
<dbReference type="Pfam" id="PF01591">
    <property type="entry name" value="6PF2K"/>
    <property type="match status" value="1"/>
</dbReference>
<keyword evidence="6" id="KW-1185">Reference proteome</keyword>
<evidence type="ECO:0000259" key="4">
    <source>
        <dbReference type="Pfam" id="PF01591"/>
    </source>
</evidence>
<accession>A0A9X0ATL9</accession>
<feature type="compositionally biased region" description="Pro residues" evidence="3">
    <location>
        <begin position="9"/>
        <end position="18"/>
    </location>
</feature>
<dbReference type="Gene3D" id="3.40.50.1240">
    <property type="entry name" value="Phosphoglycerate mutase-like"/>
    <property type="match status" value="1"/>
</dbReference>
<dbReference type="InterPro" id="IPR027417">
    <property type="entry name" value="P-loop_NTPase"/>
</dbReference>
<dbReference type="AlphaFoldDB" id="A0A9X0ATL9"/>
<dbReference type="GO" id="GO:0005829">
    <property type="term" value="C:cytosol"/>
    <property type="evidence" value="ECO:0007669"/>
    <property type="project" value="TreeGrafter"/>
</dbReference>
<dbReference type="FunFam" id="3.40.50.300:FF:001280">
    <property type="entry name" value="Related to 6-phosphofructo-2-kinase"/>
    <property type="match status" value="1"/>
</dbReference>
<dbReference type="Proteomes" id="UP001152300">
    <property type="component" value="Unassembled WGS sequence"/>
</dbReference>
<evidence type="ECO:0000256" key="2">
    <source>
        <dbReference type="ARBA" id="ARBA00022840"/>
    </source>
</evidence>
<dbReference type="GO" id="GO:0003873">
    <property type="term" value="F:6-phosphofructo-2-kinase activity"/>
    <property type="evidence" value="ECO:0007669"/>
    <property type="project" value="InterPro"/>
</dbReference>
<reference evidence="5" key="1">
    <citation type="submission" date="2022-11" db="EMBL/GenBank/DDBJ databases">
        <title>Genome Resource of Sclerotinia nivalis Strain SnTB1, a Plant Pathogen Isolated from American Ginseng.</title>
        <authorList>
            <person name="Fan S."/>
        </authorList>
    </citation>
    <scope>NUCLEOTIDE SEQUENCE</scope>
    <source>
        <strain evidence="5">SnTB1</strain>
    </source>
</reference>
<dbReference type="InterPro" id="IPR013079">
    <property type="entry name" value="6Phosfructo_kin"/>
</dbReference>
<dbReference type="FunFam" id="3.40.50.1240:FF:000031">
    <property type="entry name" value="6-phosphofructo-2-kinase/fructose-2, 6-bisphosphatase"/>
    <property type="match status" value="1"/>
</dbReference>
<sequence length="616" mass="69030">MASSSSESPPSPSSPPFSPRRSLSTIMMELDRIDTFFAETDQELRTAEIAANSPRFRRRSSTFIDGVHDLPDEKATLAPAQLYSTESGRLFHSGRIAIVLVGLPARGKTHISVSLSRYLQWLGVKTRIFHLGDYRRATMGPGQDVPDDYFFINASAASVMLRQKILKKCREDIYAWLNHENGQVAIYDAVNPLSGGRRSLAKEFAKHDVQTLFLESYVTDEKILQENARSVKISSPDVNLPSERWKYQDDAKIPQSQFVGMDPEDAAKLYLKRIDMKIPHFETMTEINLNYVKMINAGERIDYNNVSFGYLSHRIVFYLMNLHIKSRQTFFARAGTSSLDDSYKADASLSDEGRAYAQKMSDALLKHREEERAASIAAGGSDEPLKPLSVWTSTRKRTVETAEYLKGKGFRVRQRSQMSQLNPGICEKMSERALRRLYPEEVKMHELDPYHHRYPRAESYHDLAVRMEPIILELEREQNDLLIIAHESVLRVLYGYLMACDAMNIPTLKFPRNEIIEIIPASYQNEAKRIHIQGLAPEMIPGSPEDIRIPVPPSTGPSAVPSGVQSPFPGIGTPALGGSGVATPVGGGEKVLWEKSSSIWGEKGKVGTGINPLAQD</sequence>
<dbReference type="InterPro" id="IPR013078">
    <property type="entry name" value="His_Pase_superF_clade-1"/>
</dbReference>
<dbReference type="OrthoDB" id="267323at2759"/>